<evidence type="ECO:0000313" key="1">
    <source>
        <dbReference type="EMBL" id="MBX37611.1"/>
    </source>
</evidence>
<dbReference type="EMBL" id="GGEC01057127">
    <property type="protein sequence ID" value="MBX37611.1"/>
    <property type="molecule type" value="Transcribed_RNA"/>
</dbReference>
<dbReference type="AlphaFoldDB" id="A0A2P2N537"/>
<accession>A0A2P2N537</accession>
<name>A0A2P2N537_RHIMU</name>
<proteinExistence type="predicted"/>
<sequence length="35" mass="4177">MLSYSVISEIIQFVIHSHPKRKISLLWQLYFQLAS</sequence>
<reference evidence="1" key="1">
    <citation type="submission" date="2018-02" db="EMBL/GenBank/DDBJ databases">
        <title>Rhizophora mucronata_Transcriptome.</title>
        <authorList>
            <person name="Meera S.P."/>
            <person name="Sreeshan A."/>
            <person name="Augustine A."/>
        </authorList>
    </citation>
    <scope>NUCLEOTIDE SEQUENCE</scope>
    <source>
        <tissue evidence="1">Leaf</tissue>
    </source>
</reference>
<organism evidence="1">
    <name type="scientific">Rhizophora mucronata</name>
    <name type="common">Asiatic mangrove</name>
    <dbReference type="NCBI Taxonomy" id="61149"/>
    <lineage>
        <taxon>Eukaryota</taxon>
        <taxon>Viridiplantae</taxon>
        <taxon>Streptophyta</taxon>
        <taxon>Embryophyta</taxon>
        <taxon>Tracheophyta</taxon>
        <taxon>Spermatophyta</taxon>
        <taxon>Magnoliopsida</taxon>
        <taxon>eudicotyledons</taxon>
        <taxon>Gunneridae</taxon>
        <taxon>Pentapetalae</taxon>
        <taxon>rosids</taxon>
        <taxon>fabids</taxon>
        <taxon>Malpighiales</taxon>
        <taxon>Rhizophoraceae</taxon>
        <taxon>Rhizophora</taxon>
    </lineage>
</organism>
<protein>
    <submittedName>
        <fullName evidence="1">Uncharacterized protein</fullName>
    </submittedName>
</protein>